<gene>
    <name evidence="3" type="ordered locus">Bcell_1911</name>
</gene>
<keyword evidence="1" id="KW-0812">Transmembrane</keyword>
<keyword evidence="1" id="KW-0472">Membrane</keyword>
<evidence type="ECO:0000259" key="2">
    <source>
        <dbReference type="Pfam" id="PF17881"/>
    </source>
</evidence>
<feature type="domain" description="Cell wall elongation regulator TseB-like" evidence="2">
    <location>
        <begin position="41"/>
        <end position="80"/>
    </location>
</feature>
<dbReference type="SUPFAM" id="SSF54403">
    <property type="entry name" value="Cystatin/monellin"/>
    <property type="match status" value="2"/>
</dbReference>
<protein>
    <recommendedName>
        <fullName evidence="2">Cell wall elongation regulator TseB-like domain-containing protein</fullName>
    </recommendedName>
</protein>
<dbReference type="RefSeq" id="WP_013488509.1">
    <property type="nucleotide sequence ID" value="NC_014829.1"/>
</dbReference>
<dbReference type="STRING" id="649639.Bcell_1911"/>
<reference evidence="3" key="1">
    <citation type="submission" date="2010-12" db="EMBL/GenBank/DDBJ databases">
        <title>Complete sequence of Bacillus cellulosilyticus DSM 2522.</title>
        <authorList>
            <consortium name="US DOE Joint Genome Institute"/>
            <person name="Lucas S."/>
            <person name="Copeland A."/>
            <person name="Lapidus A."/>
            <person name="Cheng J.-F."/>
            <person name="Bruce D."/>
            <person name="Goodwin L."/>
            <person name="Pitluck S."/>
            <person name="Chertkov O."/>
            <person name="Detter J.C."/>
            <person name="Han C."/>
            <person name="Tapia R."/>
            <person name="Land M."/>
            <person name="Hauser L."/>
            <person name="Jeffries C."/>
            <person name="Kyrpides N."/>
            <person name="Ivanova N."/>
            <person name="Mikhailova N."/>
            <person name="Brumm P."/>
            <person name="Mead D."/>
            <person name="Woyke T."/>
        </authorList>
    </citation>
    <scope>NUCLEOTIDE SEQUENCE [LARGE SCALE GENOMIC DNA]</scope>
    <source>
        <strain evidence="3">DSM 2522</strain>
    </source>
</reference>
<dbReference type="AlphaFoldDB" id="E6TZJ9"/>
<name>E6TZJ9_EVAC2</name>
<dbReference type="Gene3D" id="3.10.450.40">
    <property type="match status" value="2"/>
</dbReference>
<dbReference type="OrthoDB" id="2381181at2"/>
<evidence type="ECO:0000313" key="4">
    <source>
        <dbReference type="Proteomes" id="UP000001401"/>
    </source>
</evidence>
<dbReference type="EMBL" id="CP002394">
    <property type="protein sequence ID" value="ADU30173.1"/>
    <property type="molecule type" value="Genomic_DNA"/>
</dbReference>
<sequence length="174" mass="20406">MVKKLIIIFVIILSIASVIFTYLLYSSITSPLEERQLNAQQYVLANTTIAEINNIDYYHGRRSFQVMEGIDEEGTEVYIWFEELLENDNEENSEDIEPQLVIKNQSDGLSKDHIRDIVHSRLNVKKIKDINLGIIGNTPVYEVIYVDDMDRHSFYYVTFEDGTYIRHYQFKKPS</sequence>
<dbReference type="KEGG" id="bco:Bcell_1911"/>
<proteinExistence type="predicted"/>
<keyword evidence="4" id="KW-1185">Reference proteome</keyword>
<evidence type="ECO:0000256" key="1">
    <source>
        <dbReference type="SAM" id="Phobius"/>
    </source>
</evidence>
<evidence type="ECO:0000313" key="3">
    <source>
        <dbReference type="EMBL" id="ADU30173.1"/>
    </source>
</evidence>
<dbReference type="Proteomes" id="UP000001401">
    <property type="component" value="Chromosome"/>
</dbReference>
<accession>E6TZJ9</accession>
<dbReference type="HOGENOM" id="CLU_114070_2_2_9"/>
<organism evidence="3 4">
    <name type="scientific">Evansella cellulosilytica (strain ATCC 21833 / DSM 2522 / FERM P-1141 / JCM 9156 / N-4)</name>
    <name type="common">Bacillus cellulosilyticus</name>
    <dbReference type="NCBI Taxonomy" id="649639"/>
    <lineage>
        <taxon>Bacteria</taxon>
        <taxon>Bacillati</taxon>
        <taxon>Bacillota</taxon>
        <taxon>Bacilli</taxon>
        <taxon>Bacillales</taxon>
        <taxon>Bacillaceae</taxon>
        <taxon>Evansella</taxon>
    </lineage>
</organism>
<keyword evidence="1" id="KW-1133">Transmembrane helix</keyword>
<dbReference type="Pfam" id="PF17881">
    <property type="entry name" value="TseB"/>
    <property type="match status" value="1"/>
</dbReference>
<dbReference type="eggNOG" id="COG5353">
    <property type="taxonomic scope" value="Bacteria"/>
</dbReference>
<dbReference type="InterPro" id="IPR041401">
    <property type="entry name" value="TseB-like_dom"/>
</dbReference>
<dbReference type="InterPro" id="IPR046350">
    <property type="entry name" value="Cystatin_sf"/>
</dbReference>
<feature type="transmembrane region" description="Helical" evidence="1">
    <location>
        <begin position="6"/>
        <end position="25"/>
    </location>
</feature>